<accession>A0ACA8R6Z9</accession>
<protein>
    <submittedName>
        <fullName evidence="1">Uncharacterized protein</fullName>
    </submittedName>
</protein>
<gene>
    <name evidence="1" type="ORF">MarbSA_19640</name>
</gene>
<evidence type="ECO:0000313" key="1">
    <source>
        <dbReference type="EMBL" id="BBL62924.1"/>
    </source>
</evidence>
<proteinExistence type="predicted"/>
<name>A0ACA8R6Z9_METAZ</name>
<organism evidence="1 2">
    <name type="scientific">Methanobrevibacter arboriphilus</name>
    <dbReference type="NCBI Taxonomy" id="39441"/>
    <lineage>
        <taxon>Archaea</taxon>
        <taxon>Methanobacteriati</taxon>
        <taxon>Methanobacteriota</taxon>
        <taxon>Methanomada group</taxon>
        <taxon>Methanobacteria</taxon>
        <taxon>Methanobacteriales</taxon>
        <taxon>Methanobacteriaceae</taxon>
        <taxon>Methanobrevibacter</taxon>
    </lineage>
</organism>
<keyword evidence="2" id="KW-1185">Reference proteome</keyword>
<dbReference type="Proteomes" id="UP000825015">
    <property type="component" value="Chromosome"/>
</dbReference>
<dbReference type="EMBL" id="AP019779">
    <property type="protein sequence ID" value="BBL62924.1"/>
    <property type="molecule type" value="Genomic_DNA"/>
</dbReference>
<evidence type="ECO:0000313" key="2">
    <source>
        <dbReference type="Proteomes" id="UP000825015"/>
    </source>
</evidence>
<reference evidence="1" key="1">
    <citation type="submission" date="2019-06" db="EMBL/GenBank/DDBJ databases">
        <title>Complete genome sequence of Methanobrevibacter arboriphilus strain SA.</title>
        <authorList>
            <person name="Asakawa S."/>
        </authorList>
    </citation>
    <scope>NUCLEOTIDE SEQUENCE</scope>
    <source>
        <strain evidence="1">SA</strain>
    </source>
</reference>
<sequence length="328" mass="39081">MTNTNINKFHQEDFTNILKMIKKSQISALKSVNTELIDLYWNIGKFIHQRVEKSNWGQSVVKQLADYLKKADPSLKGFSRQNLWRMKQFYETYKDHQKLSALLREITWTNNVAIFSRCKTIDEREFYIYQSKKEKWSSRELDRQISSSLYERMMISNNKISSKLKEVYPKSASYFKDDYVFEFLDLEDHSENQLQKALIKNLKKFILELGRDFLFVGKEYRIQVGNNDFYIDLLFFNRELQCLVAFELKTDKFKPEHLGQLNFYLEALDRDVKKEQENPSIGILLCRDKDDTVVEYAISRSLSPSMVSQYRTKLPDKKLLKEKLNQIL</sequence>